<proteinExistence type="predicted"/>
<evidence type="ECO:0000313" key="3">
    <source>
        <dbReference type="Proteomes" id="UP000509771"/>
    </source>
</evidence>
<dbReference type="OrthoDB" id="3105at2157"/>
<evidence type="ECO:0000313" key="2">
    <source>
        <dbReference type="EMBL" id="QLH03505.1"/>
    </source>
</evidence>
<dbReference type="RefSeq" id="WP_179360618.1">
    <property type="nucleotide sequence ID" value="NZ_CP026993.1"/>
</dbReference>
<protein>
    <submittedName>
        <fullName evidence="2">Uncharacterized protein</fullName>
    </submittedName>
</protein>
<organism evidence="2 3">
    <name type="scientific">Nitrosopumilus cobalaminigenes</name>
    <dbReference type="NCBI Taxonomy" id="1470066"/>
    <lineage>
        <taxon>Archaea</taxon>
        <taxon>Nitrososphaerota</taxon>
        <taxon>Nitrososphaeria</taxon>
        <taxon>Nitrosopumilales</taxon>
        <taxon>Nitrosopumilaceae</taxon>
        <taxon>Nitrosopumilus</taxon>
    </lineage>
</organism>
<keyword evidence="3" id="KW-1185">Reference proteome</keyword>
<gene>
    <name evidence="2" type="ORF">C5F47_08110</name>
</gene>
<dbReference type="EMBL" id="CP026993">
    <property type="protein sequence ID" value="QLH03505.1"/>
    <property type="molecule type" value="Genomic_DNA"/>
</dbReference>
<dbReference type="Proteomes" id="UP000509771">
    <property type="component" value="Chromosome"/>
</dbReference>
<sequence>MNNEIGRKITSLTLMTIMLAGGMTFAIPGVMPAAHAANANLFVSAENSQFDNYMAGPMVIEVVVIDSDISDTDEGKGEPDVTVQGKDLRMAQATDGNWYGYFADSDAALAADATVGLPGEGLDFGSGCDATSATTAAGISFTDTVGVFFPTQPVNGNVTSSGLSTVCAAGTFGTVDYQNVIRENKTANRNTATGNGIGQLSLPANAFPMIQLYDLNPTGSVVVTYNKGGGAQSTTLTFDTVDQFANLESDRTVFPTGANVHLTLTDVQLNIDPTDEDSWTWGTIATNNTVFYQLFDENGATAADGSAGAVDLTNSLGTDAFMFEDNGILLIDLDAQGVGNEVLRIIDNDDSVTNGTATVEASTVATGNGTIAPGSQPVTFTELSSNSGLFANYDDSDVSNLAIASDANRGVSASIDYNETPKTVLVGFGFGSIDIQPADDEWNSGEEIPVVLVDSDANQNSRVDEDLDLNNPDVPLIPSLQTGNPFTLGDDGTGGTGGQSAVFTNATIAFTEVNTALPGGQGDPVKSLSALNTTGGNVTATVVVDKFSKRAIIDPSASLTDAKALIIDLSVTAEELFNSISNPQGADISDRLHGFNLFNMDLRSINSTGSYDVYLLNQTTGTNIFSGNNTTAGLTAISLVNDTDAQSISLINSTSGTDISADLDQVVKAIFDMDDSDNIGLLFVFDDGLNSGYAIDGAINESVVADFFTFGFESDGDESGERVANQIIRIEVEETGDNTSTFEGSLEYIMVNQVNILDADTYTGLSPIADDPSFIVIEDLTDEDSPRVNYLDLGADGVSTQVADQEEAPSHSGIVSFDSDSYKTADTVTITLEDLDLNTDSDLVDIYTVVSTTTDDVYDQVGEAGLPTDLSFGDLGRILDITFDDTLWTTPAVNTCTSDGETATGSNELEENTDDTGLGATGFTLVETSQDSGVFIGDFQIPSVYCPSAGTTADPGLTESVTGLDIEVNYVDFRDASGEIIEVGDSAGVRANTGSVSLDRTVYPVPFGVPADFESVTTTETPEGRAIFPVHATGMTDTDNEIESGEFLQNGDLTIHIRVNDPDFDISASGEDEIAEFTAAASVGPVKISVIRGSDSVVLGYAGSPTVVDGVIDVDDNGISTTANSGAVARQLGPLVEIAPDAGIFEIDFDIRYTDGPASQTCPDTEDFTPTNGTSATGDNAATSRFDVAATSGDYCILQGDILQVEYTDPADASGDANTVTDSATFDLRNGVLQSDKSVYIIGSDMILTLIEPDLDLDNDGAETYDLDLIEWDSDAATITMGNLGGTTNSAAFDPEPSNFRETGDSTGIFQIVIEIPEELDNDRLERGEEIILEYTDWGPSGSDFVGDEDEDVNLTIFTSNFGATVELDQKVYSWTDKVYITIVAPDHNFDGDLVDEIGNTDVDPIKISTRGFDLDNYKLVETGTDTGIFTGEVILTGFAHDADGDENDDTNPRTTGSGPTDGFLQTDDDDGLTVSFEFSEDETVVGSSLIRWNIGEVQWLEASYPASGTGVVRVIDPDMNLDPEAVDNFDVDVWSDSDAGGIDLTVTETNEATGIFEGTVFFTVSDESSGHRLRVAEGDTVTAEYEDNTLPDPYTTADELDITATSLIGTVVPPLERAPAANLRTVDAFGNSLDTVSVDQQVQISADLANGQDREQTFAYLVQIQDGNGVTVSLAWITGSLSAGQSFSPALSWIPTESGSYTATAFVWESVDNPTALSPPVSTTVNVN</sequence>
<reference evidence="2 3" key="1">
    <citation type="submission" date="2018-02" db="EMBL/GenBank/DDBJ databases">
        <title>Complete genome of Nitrosopumilus cobalaminigenes HCA1.</title>
        <authorList>
            <person name="Qin W."/>
            <person name="Zheng Y."/>
            <person name="Stahl D.A."/>
        </authorList>
    </citation>
    <scope>NUCLEOTIDE SEQUENCE [LARGE SCALE GENOMIC DNA]</scope>
    <source>
        <strain evidence="2 3">HCA1</strain>
    </source>
</reference>
<dbReference type="GeneID" id="56060018"/>
<dbReference type="KEGG" id="ncl:C5F47_08110"/>
<evidence type="ECO:0000256" key="1">
    <source>
        <dbReference type="SAM" id="MobiDB-lite"/>
    </source>
</evidence>
<name>A0A7D5RCL7_9ARCH</name>
<feature type="region of interest" description="Disordered" evidence="1">
    <location>
        <begin position="1441"/>
        <end position="1463"/>
    </location>
</feature>
<accession>A0A7D5RCL7</accession>